<dbReference type="GO" id="GO:0005525">
    <property type="term" value="F:GTP binding"/>
    <property type="evidence" value="ECO:0007669"/>
    <property type="project" value="UniProtKB-KW"/>
</dbReference>
<comment type="subcellular location">
    <subcellularLocation>
        <location evidence="1">Membrane</location>
    </subcellularLocation>
</comment>
<proteinExistence type="predicted"/>
<dbReference type="Proteomes" id="UP000318582">
    <property type="component" value="Unassembled WGS sequence"/>
</dbReference>
<dbReference type="InterPro" id="IPR003578">
    <property type="entry name" value="Small_GTPase_Rho"/>
</dbReference>
<feature type="region of interest" description="Disordered" evidence="5">
    <location>
        <begin position="364"/>
        <end position="441"/>
    </location>
</feature>
<sequence length="441" mass="47592">MGGQRKKLVVVGDERVGKTALLLVYCGAPFPEQHFSTVSDSYTNANSQYYELCDTAGTQEFDRLRPFSYDNADAFLIAFSIDDPLSLENVEEKWVHEVRYFSAKVPILLVGLKRDLRSDPETIRKLARQQLKPIQYEEGMEVANRIGAYRYVECSAKLNSGIESVFQGMRQSLDEGDRQKMDVELRNLPKGSRQQSTLRRRRSSMSSAAPSLNERASEAGEVTAGPSIAETNGQGGFADISMECLTENSVKSRRSLRNETSHSTLQSETTATSSDSASIASALSTVNGDQQTDPPYGLEKVENQLTHKSSIGAMSVSSRKSAPKSIAGDQQSTRGGSLSRRPSRLTRRSSVGALSVASAALAPLSKGPEEDGTASLAKRPSVRSLLTLSQQRPRHSASLKRPTSSTPSPTAPPSTVKPITGAQLSNTPAKPKGSGGCCIIS</sequence>
<dbReference type="SMART" id="SM00175">
    <property type="entry name" value="RAB"/>
    <property type="match status" value="1"/>
</dbReference>
<protein>
    <recommendedName>
        <fullName evidence="8">Small monomeric GTPase</fullName>
    </recommendedName>
</protein>
<dbReference type="NCBIfam" id="TIGR00231">
    <property type="entry name" value="small_GTP"/>
    <property type="match status" value="1"/>
</dbReference>
<name>A0A507E5B5_9FUNG</name>
<dbReference type="FunFam" id="3.40.50.300:FF:002060">
    <property type="entry name" value="Rho family GTPase"/>
    <property type="match status" value="1"/>
</dbReference>
<comment type="caution">
    <text evidence="6">The sequence shown here is derived from an EMBL/GenBank/DDBJ whole genome shotgun (WGS) entry which is preliminary data.</text>
</comment>
<dbReference type="STRING" id="109895.A0A507E5B5"/>
<evidence type="ECO:0008006" key="8">
    <source>
        <dbReference type="Google" id="ProtNLM"/>
    </source>
</evidence>
<keyword evidence="3" id="KW-0342">GTP-binding</keyword>
<keyword evidence="4" id="KW-0472">Membrane</keyword>
<evidence type="ECO:0000313" key="7">
    <source>
        <dbReference type="Proteomes" id="UP000318582"/>
    </source>
</evidence>
<evidence type="ECO:0000256" key="2">
    <source>
        <dbReference type="ARBA" id="ARBA00022741"/>
    </source>
</evidence>
<dbReference type="PROSITE" id="PS51419">
    <property type="entry name" value="RAB"/>
    <property type="match status" value="1"/>
</dbReference>
<keyword evidence="2" id="KW-0547">Nucleotide-binding</keyword>
<keyword evidence="7" id="KW-1185">Reference proteome</keyword>
<dbReference type="GO" id="GO:0007264">
    <property type="term" value="P:small GTPase-mediated signal transduction"/>
    <property type="evidence" value="ECO:0007669"/>
    <property type="project" value="InterPro"/>
</dbReference>
<dbReference type="InterPro" id="IPR001806">
    <property type="entry name" value="Small_GTPase"/>
</dbReference>
<evidence type="ECO:0000256" key="5">
    <source>
        <dbReference type="SAM" id="MobiDB-lite"/>
    </source>
</evidence>
<dbReference type="InterPro" id="IPR005225">
    <property type="entry name" value="Small_GTP-bd"/>
</dbReference>
<accession>A0A507E5B5</accession>
<dbReference type="GO" id="GO:0003924">
    <property type="term" value="F:GTPase activity"/>
    <property type="evidence" value="ECO:0007669"/>
    <property type="project" value="InterPro"/>
</dbReference>
<dbReference type="InterPro" id="IPR027417">
    <property type="entry name" value="P-loop_NTPase"/>
</dbReference>
<organism evidence="6 7">
    <name type="scientific">Powellomyces hirtus</name>
    <dbReference type="NCBI Taxonomy" id="109895"/>
    <lineage>
        <taxon>Eukaryota</taxon>
        <taxon>Fungi</taxon>
        <taxon>Fungi incertae sedis</taxon>
        <taxon>Chytridiomycota</taxon>
        <taxon>Chytridiomycota incertae sedis</taxon>
        <taxon>Chytridiomycetes</taxon>
        <taxon>Spizellomycetales</taxon>
        <taxon>Powellomycetaceae</taxon>
        <taxon>Powellomyces</taxon>
    </lineage>
</organism>
<dbReference type="PANTHER" id="PTHR24072">
    <property type="entry name" value="RHO FAMILY GTPASE"/>
    <property type="match status" value="1"/>
</dbReference>
<evidence type="ECO:0000313" key="6">
    <source>
        <dbReference type="EMBL" id="TPX59269.1"/>
    </source>
</evidence>
<feature type="compositionally biased region" description="Low complexity" evidence="5">
    <location>
        <begin position="267"/>
        <end position="278"/>
    </location>
</feature>
<dbReference type="PRINTS" id="PR00449">
    <property type="entry name" value="RASTRNSFRMNG"/>
</dbReference>
<dbReference type="CDD" id="cd00157">
    <property type="entry name" value="Rho"/>
    <property type="match status" value="1"/>
</dbReference>
<dbReference type="EMBL" id="QEAQ01000027">
    <property type="protein sequence ID" value="TPX59269.1"/>
    <property type="molecule type" value="Genomic_DNA"/>
</dbReference>
<dbReference type="SMART" id="SM00174">
    <property type="entry name" value="RHO"/>
    <property type="match status" value="1"/>
</dbReference>
<dbReference type="AlphaFoldDB" id="A0A507E5B5"/>
<dbReference type="GO" id="GO:0016020">
    <property type="term" value="C:membrane"/>
    <property type="evidence" value="ECO:0007669"/>
    <property type="project" value="UniProtKB-SubCell"/>
</dbReference>
<dbReference type="PROSITE" id="PS51420">
    <property type="entry name" value="RHO"/>
    <property type="match status" value="1"/>
</dbReference>
<evidence type="ECO:0000256" key="1">
    <source>
        <dbReference type="ARBA" id="ARBA00004370"/>
    </source>
</evidence>
<evidence type="ECO:0000256" key="3">
    <source>
        <dbReference type="ARBA" id="ARBA00023134"/>
    </source>
</evidence>
<evidence type="ECO:0000256" key="4">
    <source>
        <dbReference type="ARBA" id="ARBA00023136"/>
    </source>
</evidence>
<dbReference type="SUPFAM" id="SSF52540">
    <property type="entry name" value="P-loop containing nucleoside triphosphate hydrolases"/>
    <property type="match status" value="1"/>
</dbReference>
<gene>
    <name evidence="6" type="ORF">PhCBS80983_g02608</name>
</gene>
<feature type="region of interest" description="Disordered" evidence="5">
    <location>
        <begin position="251"/>
        <end position="278"/>
    </location>
</feature>
<dbReference type="Pfam" id="PF00071">
    <property type="entry name" value="Ras"/>
    <property type="match status" value="1"/>
</dbReference>
<dbReference type="PROSITE" id="PS51421">
    <property type="entry name" value="RAS"/>
    <property type="match status" value="1"/>
</dbReference>
<reference evidence="6 7" key="1">
    <citation type="journal article" date="2019" name="Sci. Rep.">
        <title>Comparative genomics of chytrid fungi reveal insights into the obligate biotrophic and pathogenic lifestyle of Synchytrium endobioticum.</title>
        <authorList>
            <person name="van de Vossenberg B.T.L.H."/>
            <person name="Warris S."/>
            <person name="Nguyen H.D.T."/>
            <person name="van Gent-Pelzer M.P.E."/>
            <person name="Joly D.L."/>
            <person name="van de Geest H.C."/>
            <person name="Bonants P.J.M."/>
            <person name="Smith D.S."/>
            <person name="Levesque C.A."/>
            <person name="van der Lee T.A.J."/>
        </authorList>
    </citation>
    <scope>NUCLEOTIDE SEQUENCE [LARGE SCALE GENOMIC DNA]</scope>
    <source>
        <strain evidence="6 7">CBS 809.83</strain>
    </source>
</reference>
<feature type="region of interest" description="Disordered" evidence="5">
    <location>
        <begin position="184"/>
        <end position="235"/>
    </location>
</feature>
<feature type="region of interest" description="Disordered" evidence="5">
    <location>
        <begin position="308"/>
        <end position="351"/>
    </location>
</feature>
<dbReference type="SMART" id="SM00173">
    <property type="entry name" value="RAS"/>
    <property type="match status" value="1"/>
</dbReference>
<dbReference type="Gene3D" id="3.40.50.300">
    <property type="entry name" value="P-loop containing nucleotide triphosphate hydrolases"/>
    <property type="match status" value="1"/>
</dbReference>